<accession>A0ACC3D3H7</accession>
<reference evidence="1" key="1">
    <citation type="submission" date="2024-09" db="EMBL/GenBank/DDBJ databases">
        <title>Black Yeasts Isolated from many extreme environments.</title>
        <authorList>
            <person name="Coleine C."/>
            <person name="Stajich J.E."/>
            <person name="Selbmann L."/>
        </authorList>
    </citation>
    <scope>NUCLEOTIDE SEQUENCE</scope>
    <source>
        <strain evidence="1">CCFEE 5737</strain>
    </source>
</reference>
<gene>
    <name evidence="1" type="ORF">LTS18_006597</name>
</gene>
<sequence>MSTLLDLLQQKTPQFQTHQALLVLGLQNDFISPNGKLPVPAASGFVERVKALVPSFRDHAGDIIWVRSVFEAERGVLDDGDGTESVILDGDEPDKSSTSSGDEIARAVIESTPDRGPRSTKRAFDLLKRMSSRRQLAVPESVVPAPPIPSEEDELFFSRTSKRAPCCLNNTSGVEFANSIREVINPATDTLITKSHYSAFNSTSLLLTLRMKFVTELYICGCLTNLSVYATALDAARHGMTINLVEDCLGYRKVTRHQEAMRQMVQFMGAYITNSVDIMSKLEAGVAEHEAKKEAEEEEDPHHLNTEEPDETLETRSLQELVQKMRIRSNTPSIRSLRDRGQEDTDSIRSRRSVRESYASSNRASILSAEVPTVPRRTERSREMLQERTASVPEDEPLDENQPWLKTPTPPAQSESQKQYIKAPIRMRQRSRRKTSDGGERSSSRPSRPRAALHTELSQGSNEGGSELESPILDESSDLKSHAQSSTKSYSPLFTEPAEDVPTLPPKSASDPVVGCPSPSASTNTKPEMAAAAGDVEPVDDAKAHSGTQ</sequence>
<organism evidence="1 2">
    <name type="scientific">Coniosporium uncinatum</name>
    <dbReference type="NCBI Taxonomy" id="93489"/>
    <lineage>
        <taxon>Eukaryota</taxon>
        <taxon>Fungi</taxon>
        <taxon>Dikarya</taxon>
        <taxon>Ascomycota</taxon>
        <taxon>Pezizomycotina</taxon>
        <taxon>Dothideomycetes</taxon>
        <taxon>Dothideomycetes incertae sedis</taxon>
        <taxon>Coniosporium</taxon>
    </lineage>
</organism>
<proteinExistence type="predicted"/>
<dbReference type="EMBL" id="JAWDJW010007940">
    <property type="protein sequence ID" value="KAK3061290.1"/>
    <property type="molecule type" value="Genomic_DNA"/>
</dbReference>
<protein>
    <submittedName>
        <fullName evidence="1">Uncharacterized protein</fullName>
    </submittedName>
</protein>
<evidence type="ECO:0000313" key="1">
    <source>
        <dbReference type="EMBL" id="KAK3061290.1"/>
    </source>
</evidence>
<feature type="non-terminal residue" evidence="1">
    <location>
        <position position="549"/>
    </location>
</feature>
<dbReference type="Proteomes" id="UP001186974">
    <property type="component" value="Unassembled WGS sequence"/>
</dbReference>
<keyword evidence="2" id="KW-1185">Reference proteome</keyword>
<name>A0ACC3D3H7_9PEZI</name>
<comment type="caution">
    <text evidence="1">The sequence shown here is derived from an EMBL/GenBank/DDBJ whole genome shotgun (WGS) entry which is preliminary data.</text>
</comment>
<evidence type="ECO:0000313" key="2">
    <source>
        <dbReference type="Proteomes" id="UP001186974"/>
    </source>
</evidence>